<dbReference type="SMART" id="SM00859">
    <property type="entry name" value="Semialdhyde_dh"/>
    <property type="match status" value="1"/>
</dbReference>
<dbReference type="RefSeq" id="WP_244722667.1">
    <property type="nucleotide sequence ID" value="NZ_CP095072.1"/>
</dbReference>
<dbReference type="Proteomes" id="UP000831782">
    <property type="component" value="Chromosome"/>
</dbReference>
<feature type="active site" evidence="5">
    <location>
        <position position="150"/>
    </location>
</feature>
<dbReference type="PANTHER" id="PTHR32338">
    <property type="entry name" value="N-ACETYL-GAMMA-GLUTAMYL-PHOSPHATE REDUCTASE, CHLOROPLASTIC-RELATED-RELATED"/>
    <property type="match status" value="1"/>
</dbReference>
<keyword evidence="8" id="KW-1185">Reference proteome</keyword>
<evidence type="ECO:0000256" key="5">
    <source>
        <dbReference type="HAMAP-Rule" id="MF_00150"/>
    </source>
</evidence>
<feature type="domain" description="Semialdehyde dehydrogenase NAD-binding" evidence="6">
    <location>
        <begin position="6"/>
        <end position="143"/>
    </location>
</feature>
<comment type="catalytic activity">
    <reaction evidence="5">
        <text>N-acetyl-L-glutamate 5-semialdehyde + phosphate + NADP(+) = N-acetyl-L-glutamyl 5-phosphate + NADPH + H(+)</text>
        <dbReference type="Rhea" id="RHEA:21588"/>
        <dbReference type="ChEBI" id="CHEBI:15378"/>
        <dbReference type="ChEBI" id="CHEBI:29123"/>
        <dbReference type="ChEBI" id="CHEBI:43474"/>
        <dbReference type="ChEBI" id="CHEBI:57783"/>
        <dbReference type="ChEBI" id="CHEBI:57936"/>
        <dbReference type="ChEBI" id="CHEBI:58349"/>
        <dbReference type="EC" id="1.2.1.38"/>
    </reaction>
</comment>
<comment type="function">
    <text evidence="5">Catalyzes the NADPH-dependent reduction of N-acetyl-5-glutamyl phosphate to yield N-acetyl-L-glutamate 5-semialdehyde.</text>
</comment>
<keyword evidence="1 5" id="KW-0055">Arginine biosynthesis</keyword>
<comment type="subcellular location">
    <subcellularLocation>
        <location evidence="5">Cytoplasm</location>
    </subcellularLocation>
</comment>
<dbReference type="InterPro" id="IPR036291">
    <property type="entry name" value="NAD(P)-bd_dom_sf"/>
</dbReference>
<reference evidence="7 8" key="1">
    <citation type="submission" date="2022-04" db="EMBL/GenBank/DDBJ databases">
        <title>Gracilibacillus sp. isolated from saltern.</title>
        <authorList>
            <person name="Won M."/>
            <person name="Lee C.-M."/>
            <person name="Woen H.-Y."/>
            <person name="Kwon S.-W."/>
        </authorList>
    </citation>
    <scope>NUCLEOTIDE SEQUENCE [LARGE SCALE GENOMIC DNA]</scope>
    <source>
        <strain evidence="7 8">SSWR10-1</strain>
    </source>
</reference>
<sequence length="346" mass="39198">MKTKIKVAILGGSGFVGMEIYRILKNQPEVSIEFVSSESLAEQSVEKYYRVLNSKNRQLKFKPVHELPHGFDVIFSCLPTGVLPTYIDDIKAKALIVFNVSGDFRLKELDQLEKYYPQSLKSDSYLASQYFIPEFHQIDRNAKIINLPGCMAVASIYSLYPLVKHQLIENRVVIDAKTGSSGGGKKSSETHAERAHNIRPHKVHGHRHQPEIIHAFRDMCGADLEVQFSTYSLDLPRGIMVTAYSQLKENISELDVKRSFYGDFKQLTFIDYLKDSGGRFNPMIKSTAGTNRVEVAAYVDGKNCVSICTLDNMIKGAAGQAIQAFNQFFDYPEYQFLHFQNEGMWP</sequence>
<comment type="pathway">
    <text evidence="5">Amino-acid biosynthesis; L-arginine biosynthesis; N(2)-acetyl-L-ornithine from L-glutamate: step 3/4.</text>
</comment>
<protein>
    <recommendedName>
        <fullName evidence="5">N-acetyl-gamma-glutamyl-phosphate reductase</fullName>
        <shortName evidence="5">AGPR</shortName>
        <ecNumber evidence="5">1.2.1.38</ecNumber>
    </recommendedName>
    <alternativeName>
        <fullName evidence="5">N-acetyl-glutamate semialdehyde dehydrogenase</fullName>
        <shortName evidence="5">NAGSA dehydrogenase</shortName>
    </alternativeName>
</protein>
<organism evidence="7 8">
    <name type="scientific">Gracilibacillus caseinilyticus</name>
    <dbReference type="NCBI Taxonomy" id="2932256"/>
    <lineage>
        <taxon>Bacteria</taxon>
        <taxon>Bacillati</taxon>
        <taxon>Bacillota</taxon>
        <taxon>Bacilli</taxon>
        <taxon>Bacillales</taxon>
        <taxon>Bacillaceae</taxon>
        <taxon>Gracilibacillus</taxon>
    </lineage>
</organism>
<keyword evidence="5" id="KW-0963">Cytoplasm</keyword>
<accession>A0ABY4F0Q3</accession>
<dbReference type="Pfam" id="PF01118">
    <property type="entry name" value="Semialdhyde_dh"/>
    <property type="match status" value="1"/>
</dbReference>
<dbReference type="CDD" id="cd17895">
    <property type="entry name" value="AGPR_1_N"/>
    <property type="match status" value="1"/>
</dbReference>
<dbReference type="GO" id="GO:0003942">
    <property type="term" value="F:N-acetyl-gamma-glutamyl-phosphate reductase activity"/>
    <property type="evidence" value="ECO:0007669"/>
    <property type="project" value="UniProtKB-EC"/>
</dbReference>
<evidence type="ECO:0000256" key="4">
    <source>
        <dbReference type="ARBA" id="ARBA00023002"/>
    </source>
</evidence>
<dbReference type="InterPro" id="IPR058924">
    <property type="entry name" value="AGPR_dimerisation_dom"/>
</dbReference>
<dbReference type="InterPro" id="IPR050085">
    <property type="entry name" value="AGPR"/>
</dbReference>
<evidence type="ECO:0000313" key="8">
    <source>
        <dbReference type="Proteomes" id="UP000831782"/>
    </source>
</evidence>
<dbReference type="InterPro" id="IPR000706">
    <property type="entry name" value="AGPR_type-1"/>
</dbReference>
<dbReference type="HAMAP" id="MF_00150">
    <property type="entry name" value="ArgC_type1"/>
    <property type="match status" value="1"/>
</dbReference>
<dbReference type="PANTHER" id="PTHR32338:SF10">
    <property type="entry name" value="N-ACETYL-GAMMA-GLUTAMYL-PHOSPHATE REDUCTASE, CHLOROPLASTIC-RELATED"/>
    <property type="match status" value="1"/>
</dbReference>
<dbReference type="SUPFAM" id="SSF51735">
    <property type="entry name" value="NAD(P)-binding Rossmann-fold domains"/>
    <property type="match status" value="1"/>
</dbReference>
<evidence type="ECO:0000256" key="1">
    <source>
        <dbReference type="ARBA" id="ARBA00022571"/>
    </source>
</evidence>
<keyword evidence="2 5" id="KW-0028">Amino-acid biosynthesis</keyword>
<keyword evidence="4 5" id="KW-0560">Oxidoreductase</keyword>
<keyword evidence="3 5" id="KW-0521">NADP</keyword>
<evidence type="ECO:0000259" key="6">
    <source>
        <dbReference type="SMART" id="SM00859"/>
    </source>
</evidence>
<dbReference type="SUPFAM" id="SSF55347">
    <property type="entry name" value="Glyceraldehyde-3-phosphate dehydrogenase-like, C-terminal domain"/>
    <property type="match status" value="1"/>
</dbReference>
<evidence type="ECO:0000256" key="2">
    <source>
        <dbReference type="ARBA" id="ARBA00022605"/>
    </source>
</evidence>
<dbReference type="InterPro" id="IPR000534">
    <property type="entry name" value="Semialdehyde_DH_NAD-bd"/>
</dbReference>
<dbReference type="Gene3D" id="3.30.360.10">
    <property type="entry name" value="Dihydrodipicolinate Reductase, domain 2"/>
    <property type="match status" value="1"/>
</dbReference>
<dbReference type="Pfam" id="PF22698">
    <property type="entry name" value="Semialdhyde_dhC_1"/>
    <property type="match status" value="1"/>
</dbReference>
<dbReference type="EMBL" id="CP095072">
    <property type="protein sequence ID" value="UOQ49816.1"/>
    <property type="molecule type" value="Genomic_DNA"/>
</dbReference>
<comment type="similarity">
    <text evidence="5">Belongs to the NAGSA dehydrogenase family. Type 1 subfamily.</text>
</comment>
<dbReference type="EC" id="1.2.1.38" evidence="5"/>
<name>A0ABY4F0Q3_9BACI</name>
<proteinExistence type="inferred from homology"/>
<dbReference type="Gene3D" id="3.40.50.720">
    <property type="entry name" value="NAD(P)-binding Rossmann-like Domain"/>
    <property type="match status" value="1"/>
</dbReference>
<gene>
    <name evidence="5 7" type="primary">argC</name>
    <name evidence="7" type="ORF">MUN88_07010</name>
</gene>
<dbReference type="NCBIfam" id="TIGR01850">
    <property type="entry name" value="argC"/>
    <property type="match status" value="1"/>
</dbReference>
<evidence type="ECO:0000313" key="7">
    <source>
        <dbReference type="EMBL" id="UOQ49816.1"/>
    </source>
</evidence>
<evidence type="ECO:0000256" key="3">
    <source>
        <dbReference type="ARBA" id="ARBA00022857"/>
    </source>
</evidence>